<feature type="region of interest" description="Disordered" evidence="1">
    <location>
        <begin position="144"/>
        <end position="184"/>
    </location>
</feature>
<evidence type="ECO:0000313" key="4">
    <source>
        <dbReference type="Proteomes" id="UP000243876"/>
    </source>
</evidence>
<proteinExistence type="predicted"/>
<keyword evidence="2" id="KW-1133">Transmembrane helix</keyword>
<evidence type="ECO:0000313" key="3">
    <source>
        <dbReference type="EMBL" id="CEQ40391.1"/>
    </source>
</evidence>
<dbReference type="OrthoDB" id="2528788at2759"/>
<sequence length="184" mass="20287">MVRTADKRRGKLAHANSLLHDSILLLVLLAAFAAPVVLFWPSSFFQPLLDVFDSVLSALFWLTVTVLAVLVVGALALVGEKAYRRVYLGERPDDASRVSTASPTDPADAQRRAKRFTREARMDAAAEKLVDKLEASRVGKLFRRKGRKARDQAKANEDEVELDDLRGQGTSTGVTRIPPPLPPR</sequence>
<keyword evidence="2" id="KW-0472">Membrane</keyword>
<keyword evidence="4" id="KW-1185">Reference proteome</keyword>
<reference evidence="4" key="1">
    <citation type="submission" date="2015-02" db="EMBL/GenBank/DDBJ databases">
        <authorList>
            <person name="Gon?alves P."/>
        </authorList>
    </citation>
    <scope>NUCLEOTIDE SEQUENCE [LARGE SCALE GENOMIC DNA]</scope>
</reference>
<gene>
    <name evidence="3" type="primary">SPOSA6832_01999</name>
</gene>
<evidence type="ECO:0000256" key="1">
    <source>
        <dbReference type="SAM" id="MobiDB-lite"/>
    </source>
</evidence>
<name>A0A0D6EKG1_SPOSA</name>
<accession>A0A0D6EKG1</accession>
<evidence type="ECO:0000256" key="2">
    <source>
        <dbReference type="SAM" id="Phobius"/>
    </source>
</evidence>
<feature type="transmembrane region" description="Helical" evidence="2">
    <location>
        <begin position="21"/>
        <end position="40"/>
    </location>
</feature>
<protein>
    <submittedName>
        <fullName evidence="3">SPOSA6832_01999-mRNA-1:cds</fullName>
    </submittedName>
</protein>
<dbReference type="AlphaFoldDB" id="A0A0D6EKG1"/>
<dbReference type="EMBL" id="CENE01000006">
    <property type="protein sequence ID" value="CEQ40391.1"/>
    <property type="molecule type" value="Genomic_DNA"/>
</dbReference>
<feature type="transmembrane region" description="Helical" evidence="2">
    <location>
        <begin position="60"/>
        <end position="78"/>
    </location>
</feature>
<keyword evidence="2" id="KW-0812">Transmembrane</keyword>
<dbReference type="Proteomes" id="UP000243876">
    <property type="component" value="Unassembled WGS sequence"/>
</dbReference>
<organism evidence="3 4">
    <name type="scientific">Sporidiobolus salmonicolor</name>
    <name type="common">Yeast-like fungus</name>
    <name type="synonym">Sporobolomyces salmonicolor</name>
    <dbReference type="NCBI Taxonomy" id="5005"/>
    <lineage>
        <taxon>Eukaryota</taxon>
        <taxon>Fungi</taxon>
        <taxon>Dikarya</taxon>
        <taxon>Basidiomycota</taxon>
        <taxon>Pucciniomycotina</taxon>
        <taxon>Microbotryomycetes</taxon>
        <taxon>Sporidiobolales</taxon>
        <taxon>Sporidiobolaceae</taxon>
        <taxon>Sporobolomyces</taxon>
    </lineage>
</organism>